<feature type="compositionally biased region" description="Polar residues" evidence="1">
    <location>
        <begin position="91"/>
        <end position="101"/>
    </location>
</feature>
<evidence type="ECO:0000256" key="2">
    <source>
        <dbReference type="SAM" id="Phobius"/>
    </source>
</evidence>
<dbReference type="Pfam" id="PF07423">
    <property type="entry name" value="DUF1510"/>
    <property type="match status" value="1"/>
</dbReference>
<feature type="region of interest" description="Disordered" evidence="1">
    <location>
        <begin position="48"/>
        <end position="130"/>
    </location>
</feature>
<feature type="domain" description="DUF1510" evidence="3">
    <location>
        <begin position="128"/>
        <end position="218"/>
    </location>
</feature>
<reference evidence="4 5" key="1">
    <citation type="submission" date="2016-10" db="EMBL/GenBank/DDBJ databases">
        <title>Draft genome sequences of four alkaliphilic bacteria belonging to the Anaerobacillus genus.</title>
        <authorList>
            <person name="Bassil N.M."/>
            <person name="Lloyd J.R."/>
        </authorList>
    </citation>
    <scope>NUCLEOTIDE SEQUENCE [LARGE SCALE GENOMIC DNA]</scope>
    <source>
        <strain evidence="4 5">DSM 15340</strain>
    </source>
</reference>
<evidence type="ECO:0000313" key="5">
    <source>
        <dbReference type="Proteomes" id="UP000180098"/>
    </source>
</evidence>
<keyword evidence="5" id="KW-1185">Reference proteome</keyword>
<protein>
    <recommendedName>
        <fullName evidence="3">DUF1510 domain-containing protein</fullName>
    </recommendedName>
</protein>
<evidence type="ECO:0000256" key="1">
    <source>
        <dbReference type="SAM" id="MobiDB-lite"/>
    </source>
</evidence>
<comment type="caution">
    <text evidence="4">The sequence shown here is derived from an EMBL/GenBank/DDBJ whole genome shotgun (WGS) entry which is preliminary data.</text>
</comment>
<proteinExistence type="predicted"/>
<feature type="compositionally biased region" description="Low complexity" evidence="1">
    <location>
        <begin position="103"/>
        <end position="125"/>
    </location>
</feature>
<accession>A0A1S2L5A3</accession>
<feature type="compositionally biased region" description="Acidic residues" evidence="1">
    <location>
        <begin position="68"/>
        <end position="83"/>
    </location>
</feature>
<keyword evidence="2" id="KW-0472">Membrane</keyword>
<dbReference type="Proteomes" id="UP000180098">
    <property type="component" value="Unassembled WGS sequence"/>
</dbReference>
<evidence type="ECO:0000313" key="4">
    <source>
        <dbReference type="EMBL" id="OIJ07672.1"/>
    </source>
</evidence>
<dbReference type="EMBL" id="MLQQ01000058">
    <property type="protein sequence ID" value="OIJ07672.1"/>
    <property type="molecule type" value="Genomic_DNA"/>
</dbReference>
<name>A0A1S2L5A3_9BACI</name>
<keyword evidence="2" id="KW-1133">Transmembrane helix</keyword>
<dbReference type="AlphaFoldDB" id="A0A1S2L5A3"/>
<gene>
    <name evidence="4" type="ORF">BKP35_18500</name>
</gene>
<sequence>MRGDQYNGTGLRSQKRKRKVANKILNISIGLVVLLILLVGGQLLLGGKSTEPVVSDNLEDREENNSEAVEENGDSTAEADESTDVDKQEEQSASDSTSEEQASNDSTEQTDTTNQNETEQTPPTQVVQSGEWAPIGTVQEEPFAAVYERDHVNWEEMTRAFQYATGLGEEMTLWHVRNGGDHLSSVGIVANYENRLTPYEVRIEWVKNEGWMPVSVVKLDENPYLERYTSSSNEDDDE</sequence>
<feature type="transmembrane region" description="Helical" evidence="2">
    <location>
        <begin position="24"/>
        <end position="45"/>
    </location>
</feature>
<dbReference type="InterPro" id="IPR009988">
    <property type="entry name" value="DUF1510"/>
</dbReference>
<dbReference type="RefSeq" id="WP_071314861.1">
    <property type="nucleotide sequence ID" value="NZ_MLQQ01000058.1"/>
</dbReference>
<organism evidence="4 5">
    <name type="scientific">Anaerobacillus arseniciselenatis</name>
    <dbReference type="NCBI Taxonomy" id="85682"/>
    <lineage>
        <taxon>Bacteria</taxon>
        <taxon>Bacillati</taxon>
        <taxon>Bacillota</taxon>
        <taxon>Bacilli</taxon>
        <taxon>Bacillales</taxon>
        <taxon>Bacillaceae</taxon>
        <taxon>Anaerobacillus</taxon>
    </lineage>
</organism>
<evidence type="ECO:0000259" key="3">
    <source>
        <dbReference type="Pfam" id="PF07423"/>
    </source>
</evidence>
<keyword evidence="2" id="KW-0812">Transmembrane</keyword>